<dbReference type="GO" id="GO:0042026">
    <property type="term" value="P:protein refolding"/>
    <property type="evidence" value="ECO:0007669"/>
    <property type="project" value="UniProtKB-ARBA"/>
</dbReference>
<dbReference type="Gene3D" id="3.10.50.40">
    <property type="match status" value="1"/>
</dbReference>
<dbReference type="KEGG" id="plm:Plim_3252"/>
<keyword evidence="4" id="KW-0963">Cytoplasm</keyword>
<proteinExistence type="inferred from homology"/>
<dbReference type="GO" id="GO:0003755">
    <property type="term" value="F:peptidyl-prolyl cis-trans isomerase activity"/>
    <property type="evidence" value="ECO:0007669"/>
    <property type="project" value="UniProtKB-UniRule"/>
</dbReference>
<evidence type="ECO:0000256" key="9">
    <source>
        <dbReference type="PROSITE-ProRule" id="PRU00277"/>
    </source>
</evidence>
<keyword evidence="6" id="KW-0143">Chaperone</keyword>
<dbReference type="GO" id="GO:0005737">
    <property type="term" value="C:cytoplasm"/>
    <property type="evidence" value="ECO:0007669"/>
    <property type="project" value="UniProtKB-SubCell"/>
</dbReference>
<dbReference type="OrthoDB" id="9808891at2"/>
<dbReference type="PANTHER" id="PTHR47861">
    <property type="entry name" value="FKBP-TYPE PEPTIDYL-PROLYL CIS-TRANS ISOMERASE SLYD"/>
    <property type="match status" value="1"/>
</dbReference>
<evidence type="ECO:0000256" key="10">
    <source>
        <dbReference type="RuleBase" id="RU003915"/>
    </source>
</evidence>
<reference evidence="12 13" key="1">
    <citation type="journal article" date="2010" name="Stand. Genomic Sci.">
        <title>Complete genome sequence of Planctomyces limnophilus type strain (Mu 290).</title>
        <authorList>
            <person name="Labutti K."/>
            <person name="Sikorski J."/>
            <person name="Schneider S."/>
            <person name="Nolan M."/>
            <person name="Lucas S."/>
            <person name="Glavina Del Rio T."/>
            <person name="Tice H."/>
            <person name="Cheng J.F."/>
            <person name="Goodwin L."/>
            <person name="Pitluck S."/>
            <person name="Liolios K."/>
            <person name="Ivanova N."/>
            <person name="Mavromatis K."/>
            <person name="Mikhailova N."/>
            <person name="Pati A."/>
            <person name="Chen A."/>
            <person name="Palaniappan K."/>
            <person name="Land M."/>
            <person name="Hauser L."/>
            <person name="Chang Y.J."/>
            <person name="Jeffries C.D."/>
            <person name="Tindall B.J."/>
            <person name="Rohde M."/>
            <person name="Goker M."/>
            <person name="Woyke T."/>
            <person name="Bristow J."/>
            <person name="Eisen J.A."/>
            <person name="Markowitz V."/>
            <person name="Hugenholtz P."/>
            <person name="Kyrpides N.C."/>
            <person name="Klenk H.P."/>
            <person name="Lapidus A."/>
        </authorList>
    </citation>
    <scope>NUCLEOTIDE SEQUENCE [LARGE SCALE GENOMIC DNA]</scope>
    <source>
        <strain evidence="13">ATCC 43296 / DSM 3776 / IFAM 1008 / 290</strain>
    </source>
</reference>
<keyword evidence="7 9" id="KW-0413">Isomerase</keyword>
<keyword evidence="13" id="KW-1185">Reference proteome</keyword>
<dbReference type="HOGENOM" id="CLU_098197_2_1_0"/>
<evidence type="ECO:0000256" key="7">
    <source>
        <dbReference type="ARBA" id="ARBA00023235"/>
    </source>
</evidence>
<comment type="function">
    <text evidence="8">Also involved in hydrogenase metallocenter assembly, probably by participating in the nickel insertion step. This function in hydrogenase biosynthesis requires chaperone activity and the presence of the metal-binding domain, but not PPIase activity.</text>
</comment>
<evidence type="ECO:0000256" key="1">
    <source>
        <dbReference type="ARBA" id="ARBA00000971"/>
    </source>
</evidence>
<evidence type="ECO:0000256" key="4">
    <source>
        <dbReference type="ARBA" id="ARBA00022490"/>
    </source>
</evidence>
<protein>
    <recommendedName>
        <fullName evidence="10">Peptidyl-prolyl cis-trans isomerase</fullName>
        <ecNumber evidence="10">5.2.1.8</ecNumber>
    </recommendedName>
</protein>
<dbReference type="EMBL" id="CP001744">
    <property type="protein sequence ID" value="ADG69066.1"/>
    <property type="molecule type" value="Genomic_DNA"/>
</dbReference>
<organism evidence="12 13">
    <name type="scientific">Planctopirus limnophila (strain ATCC 43296 / DSM 3776 / IFAM 1008 / Mu 290)</name>
    <name type="common">Planctomyces limnophilus</name>
    <dbReference type="NCBI Taxonomy" id="521674"/>
    <lineage>
        <taxon>Bacteria</taxon>
        <taxon>Pseudomonadati</taxon>
        <taxon>Planctomycetota</taxon>
        <taxon>Planctomycetia</taxon>
        <taxon>Planctomycetales</taxon>
        <taxon>Planctomycetaceae</taxon>
        <taxon>Planctopirus</taxon>
    </lineage>
</organism>
<dbReference type="RefSeq" id="WP_013111497.1">
    <property type="nucleotide sequence ID" value="NC_014148.1"/>
</dbReference>
<comment type="catalytic activity">
    <reaction evidence="1 9 10">
        <text>[protein]-peptidylproline (omega=180) = [protein]-peptidylproline (omega=0)</text>
        <dbReference type="Rhea" id="RHEA:16237"/>
        <dbReference type="Rhea" id="RHEA-COMP:10747"/>
        <dbReference type="Rhea" id="RHEA-COMP:10748"/>
        <dbReference type="ChEBI" id="CHEBI:83833"/>
        <dbReference type="ChEBI" id="CHEBI:83834"/>
        <dbReference type="EC" id="5.2.1.8"/>
    </reaction>
</comment>
<evidence type="ECO:0000256" key="8">
    <source>
        <dbReference type="ARBA" id="ARBA00037071"/>
    </source>
</evidence>
<comment type="similarity">
    <text evidence="3 10">Belongs to the FKBP-type PPIase family.</text>
</comment>
<dbReference type="EC" id="5.2.1.8" evidence="10"/>
<evidence type="ECO:0000256" key="2">
    <source>
        <dbReference type="ARBA" id="ARBA00004496"/>
    </source>
</evidence>
<accession>D5STN7</accession>
<feature type="domain" description="PPIase FKBP-type" evidence="11">
    <location>
        <begin position="7"/>
        <end position="101"/>
    </location>
</feature>
<dbReference type="eggNOG" id="COG1047">
    <property type="taxonomic scope" value="Bacteria"/>
</dbReference>
<evidence type="ECO:0000256" key="3">
    <source>
        <dbReference type="ARBA" id="ARBA00006577"/>
    </source>
</evidence>
<dbReference type="SUPFAM" id="SSF54534">
    <property type="entry name" value="FKBP-like"/>
    <property type="match status" value="1"/>
</dbReference>
<dbReference type="InterPro" id="IPR001179">
    <property type="entry name" value="PPIase_FKBP_dom"/>
</dbReference>
<evidence type="ECO:0000256" key="5">
    <source>
        <dbReference type="ARBA" id="ARBA00023110"/>
    </source>
</evidence>
<sequence>MASVVAGDMVTISYRGTLDDGSVFDESTPDEPLRFVAGGEEVIEGLTNAVIGMTVGEKKRIVIEPDQAYGDYDDELEQTVERSELPEDAEVGDQLTATSVEDDDEEFPVWVVELNETEAVLDANHPLAGETLIFEIELLGINEPEPS</sequence>
<dbReference type="Proteomes" id="UP000002220">
    <property type="component" value="Chromosome"/>
</dbReference>
<dbReference type="AlphaFoldDB" id="D5STN7"/>
<dbReference type="PANTHER" id="PTHR47861:SF3">
    <property type="entry name" value="FKBP-TYPE PEPTIDYL-PROLYL CIS-TRANS ISOMERASE SLYD"/>
    <property type="match status" value="1"/>
</dbReference>
<gene>
    <name evidence="12" type="ordered locus">Plim_3252</name>
</gene>
<evidence type="ECO:0000259" key="11">
    <source>
        <dbReference type="PROSITE" id="PS50059"/>
    </source>
</evidence>
<evidence type="ECO:0000256" key="6">
    <source>
        <dbReference type="ARBA" id="ARBA00023186"/>
    </source>
</evidence>
<name>D5STN7_PLAL2</name>
<evidence type="ECO:0000313" key="13">
    <source>
        <dbReference type="Proteomes" id="UP000002220"/>
    </source>
</evidence>
<dbReference type="Pfam" id="PF00254">
    <property type="entry name" value="FKBP_C"/>
    <property type="match status" value="1"/>
</dbReference>
<dbReference type="PROSITE" id="PS50059">
    <property type="entry name" value="FKBP_PPIASE"/>
    <property type="match status" value="1"/>
</dbReference>
<dbReference type="STRING" id="521674.Plim_3252"/>
<dbReference type="InterPro" id="IPR046357">
    <property type="entry name" value="PPIase_dom_sf"/>
</dbReference>
<evidence type="ECO:0000313" key="12">
    <source>
        <dbReference type="EMBL" id="ADG69066.1"/>
    </source>
</evidence>
<keyword evidence="5 9" id="KW-0697">Rotamase</keyword>
<comment type="subcellular location">
    <subcellularLocation>
        <location evidence="2">Cytoplasm</location>
    </subcellularLocation>
</comment>